<organism evidence="1 2">
    <name type="scientific">Acanthoscelides obtectus</name>
    <name type="common">Bean weevil</name>
    <name type="synonym">Bruchus obtectus</name>
    <dbReference type="NCBI Taxonomy" id="200917"/>
    <lineage>
        <taxon>Eukaryota</taxon>
        <taxon>Metazoa</taxon>
        <taxon>Ecdysozoa</taxon>
        <taxon>Arthropoda</taxon>
        <taxon>Hexapoda</taxon>
        <taxon>Insecta</taxon>
        <taxon>Pterygota</taxon>
        <taxon>Neoptera</taxon>
        <taxon>Endopterygota</taxon>
        <taxon>Coleoptera</taxon>
        <taxon>Polyphaga</taxon>
        <taxon>Cucujiformia</taxon>
        <taxon>Chrysomeloidea</taxon>
        <taxon>Chrysomelidae</taxon>
        <taxon>Bruchinae</taxon>
        <taxon>Bruchini</taxon>
        <taxon>Acanthoscelides</taxon>
    </lineage>
</organism>
<keyword evidence="2" id="KW-1185">Reference proteome</keyword>
<protein>
    <submittedName>
        <fullName evidence="1">Uncharacterized protein</fullName>
    </submittedName>
</protein>
<proteinExistence type="predicted"/>
<sequence length="66" mass="7816">MNKRSISPLGERRRRSCRLISESVSRAHPPVEGRIEISVYHCVTGNERQKFIYWITFAYQDGYQEI</sequence>
<evidence type="ECO:0000313" key="2">
    <source>
        <dbReference type="Proteomes" id="UP001152888"/>
    </source>
</evidence>
<dbReference type="Proteomes" id="UP001152888">
    <property type="component" value="Unassembled WGS sequence"/>
</dbReference>
<reference evidence="1" key="1">
    <citation type="submission" date="2022-03" db="EMBL/GenBank/DDBJ databases">
        <authorList>
            <person name="Sayadi A."/>
        </authorList>
    </citation>
    <scope>NUCLEOTIDE SEQUENCE</scope>
</reference>
<gene>
    <name evidence="1" type="ORF">ACAOBT_LOCUS32856</name>
</gene>
<dbReference type="AlphaFoldDB" id="A0A9P0MI78"/>
<evidence type="ECO:0000313" key="1">
    <source>
        <dbReference type="EMBL" id="CAH2012467.1"/>
    </source>
</evidence>
<dbReference type="EMBL" id="CAKOFQ010008184">
    <property type="protein sequence ID" value="CAH2012467.1"/>
    <property type="molecule type" value="Genomic_DNA"/>
</dbReference>
<comment type="caution">
    <text evidence="1">The sequence shown here is derived from an EMBL/GenBank/DDBJ whole genome shotgun (WGS) entry which is preliminary data.</text>
</comment>
<accession>A0A9P0MI78</accession>
<name>A0A9P0MI78_ACAOB</name>